<feature type="transmembrane region" description="Helical" evidence="9">
    <location>
        <begin position="145"/>
        <end position="166"/>
    </location>
</feature>
<dbReference type="OrthoDB" id="9806926at2"/>
<evidence type="ECO:0000256" key="1">
    <source>
        <dbReference type="ARBA" id="ARBA00004651"/>
    </source>
</evidence>
<dbReference type="PROSITE" id="PS00873">
    <property type="entry name" value="NA_ALANINE_SYMP"/>
    <property type="match status" value="1"/>
</dbReference>
<feature type="transmembrane region" description="Helical" evidence="9">
    <location>
        <begin position="417"/>
        <end position="441"/>
    </location>
</feature>
<evidence type="ECO:0000313" key="11">
    <source>
        <dbReference type="EMBL" id="SMX86464.1"/>
    </source>
</evidence>
<protein>
    <submittedName>
        <fullName evidence="11">Alanine or glycine:cation symporter, AGCS family</fullName>
    </submittedName>
</protein>
<evidence type="ECO:0000256" key="3">
    <source>
        <dbReference type="ARBA" id="ARBA00022448"/>
    </source>
</evidence>
<feature type="transmembrane region" description="Helical" evidence="9">
    <location>
        <begin position="306"/>
        <end position="325"/>
    </location>
</feature>
<comment type="subcellular location">
    <subcellularLocation>
        <location evidence="1 9">Cell membrane</location>
        <topology evidence="1 9">Multi-pass membrane protein</topology>
    </subcellularLocation>
</comment>
<name>A0A2H1JGG1_9MICO</name>
<reference evidence="11 12" key="1">
    <citation type="submission" date="2017-03" db="EMBL/GenBank/DDBJ databases">
        <authorList>
            <person name="Afonso C.L."/>
            <person name="Miller P.J."/>
            <person name="Scott M.A."/>
            <person name="Spackman E."/>
            <person name="Goraichik I."/>
            <person name="Dimitrov K.M."/>
            <person name="Suarez D.L."/>
            <person name="Swayne D.E."/>
        </authorList>
    </citation>
    <scope>NUCLEOTIDE SEQUENCE [LARGE SCALE GENOMIC DNA]</scope>
    <source>
        <strain evidence="11 12">CNRZ 918</strain>
    </source>
</reference>
<gene>
    <name evidence="11" type="ORF">BANT918_01627</name>
</gene>
<evidence type="ECO:0000256" key="9">
    <source>
        <dbReference type="RuleBase" id="RU363064"/>
    </source>
</evidence>
<feature type="transmembrane region" description="Helical" evidence="9">
    <location>
        <begin position="217"/>
        <end position="240"/>
    </location>
</feature>
<evidence type="ECO:0000256" key="6">
    <source>
        <dbReference type="ARBA" id="ARBA00022847"/>
    </source>
</evidence>
<evidence type="ECO:0000256" key="4">
    <source>
        <dbReference type="ARBA" id="ARBA00022475"/>
    </source>
</evidence>
<dbReference type="Pfam" id="PF01235">
    <property type="entry name" value="Na_Ala_symp"/>
    <property type="match status" value="1"/>
</dbReference>
<evidence type="ECO:0000256" key="2">
    <source>
        <dbReference type="ARBA" id="ARBA00009261"/>
    </source>
</evidence>
<dbReference type="FunFam" id="1.20.1740.10:FF:000004">
    <property type="entry name" value="Sodium:alanine symporter family protein"/>
    <property type="match status" value="1"/>
</dbReference>
<comment type="similarity">
    <text evidence="2 9">Belongs to the alanine or glycine:cation symporter (AGCS) (TC 2.A.25) family.</text>
</comment>
<feature type="transmembrane region" description="Helical" evidence="9">
    <location>
        <begin position="387"/>
        <end position="411"/>
    </location>
</feature>
<feature type="transmembrane region" description="Helical" evidence="9">
    <location>
        <begin position="14"/>
        <end position="32"/>
    </location>
</feature>
<feature type="region of interest" description="Disordered" evidence="10">
    <location>
        <begin position="485"/>
        <end position="517"/>
    </location>
</feature>
<evidence type="ECO:0000256" key="8">
    <source>
        <dbReference type="ARBA" id="ARBA00023136"/>
    </source>
</evidence>
<feature type="transmembrane region" description="Helical" evidence="9">
    <location>
        <begin position="351"/>
        <end position="375"/>
    </location>
</feature>
<feature type="transmembrane region" description="Helical" evidence="9">
    <location>
        <begin position="186"/>
        <end position="205"/>
    </location>
</feature>
<dbReference type="GO" id="GO:0005886">
    <property type="term" value="C:plasma membrane"/>
    <property type="evidence" value="ECO:0007669"/>
    <property type="project" value="UniProtKB-SubCell"/>
</dbReference>
<keyword evidence="5 9" id="KW-0812">Transmembrane</keyword>
<evidence type="ECO:0000256" key="7">
    <source>
        <dbReference type="ARBA" id="ARBA00022989"/>
    </source>
</evidence>
<feature type="transmembrane region" description="Helical" evidence="9">
    <location>
        <begin position="68"/>
        <end position="92"/>
    </location>
</feature>
<keyword evidence="7 9" id="KW-1133">Transmembrane helix</keyword>
<accession>A0A2H1JGG1</accession>
<sequence>MEMFQNVFDSVDTVFTYVLVAVLIPTGLYFTIRTGAVQIRLLPEMFRTLTQPGGRDAEGKKNISPFRAFSISAASRVGTANIAGVALAISLGGPGAMFWMWLTAIVGGATAFAESALGQLYKVKDGPNFRGGPAYYITHGLKMKWLGLIFAVIVAITYGIVFNTVQSNSIVDAVGASFDIDGSNNFMFSAIGGLVIAVGAYAIFVGGAKRISNVSAYLVPIMAGLYLIVGIIVVVMNIGAVPGMIGTIFSDAFSMHSIAGGSIGSIMLVGVQRGLFSNEAGIGSVPNAAATASASHPAKQGFVQSLGVYFDTILVCSITAFIILLSNPEYGSSAEGVQLTQTALSGQLGQWAIHFLTFAIFLFAFSSILGNYYYGEANIEHLTRSRVALRIYQVIVMVAVFVGAIAALDIVWTAANIFMAIMALINLFALLMLSPLVFSLLKNYMNQRRAGQEPIFRRDDLPSFKHINTEVEAWDDTDEVTTTAFWESRGKNVRQDPVRADGGTEEDAGGSGRPPQQ</sequence>
<dbReference type="RefSeq" id="WP_101619765.1">
    <property type="nucleotide sequence ID" value="NZ_FXZD01000004.1"/>
</dbReference>
<keyword evidence="3 9" id="KW-0813">Transport</keyword>
<organism evidence="11 12">
    <name type="scientific">Brevibacterium antiquum CNRZ 918</name>
    <dbReference type="NCBI Taxonomy" id="1255637"/>
    <lineage>
        <taxon>Bacteria</taxon>
        <taxon>Bacillati</taxon>
        <taxon>Actinomycetota</taxon>
        <taxon>Actinomycetes</taxon>
        <taxon>Micrococcales</taxon>
        <taxon>Brevibacteriaceae</taxon>
        <taxon>Brevibacterium</taxon>
    </lineage>
</organism>
<feature type="transmembrane region" description="Helical" evidence="9">
    <location>
        <begin position="98"/>
        <end position="121"/>
    </location>
</feature>
<dbReference type="GO" id="GO:0005283">
    <property type="term" value="F:amino acid:sodium symporter activity"/>
    <property type="evidence" value="ECO:0007669"/>
    <property type="project" value="InterPro"/>
</dbReference>
<dbReference type="InterPro" id="IPR001463">
    <property type="entry name" value="Na/Ala_symport"/>
</dbReference>
<dbReference type="EMBL" id="FXZD01000004">
    <property type="protein sequence ID" value="SMX86464.1"/>
    <property type="molecule type" value="Genomic_DNA"/>
</dbReference>
<evidence type="ECO:0000256" key="5">
    <source>
        <dbReference type="ARBA" id="ARBA00022692"/>
    </source>
</evidence>
<keyword evidence="8 9" id="KW-0472">Membrane</keyword>
<feature type="compositionally biased region" description="Basic and acidic residues" evidence="10">
    <location>
        <begin position="488"/>
        <end position="499"/>
    </location>
</feature>
<keyword evidence="6 9" id="KW-0769">Symport</keyword>
<proteinExistence type="inferred from homology"/>
<dbReference type="Gene3D" id="1.20.1740.10">
    <property type="entry name" value="Amino acid/polyamine transporter I"/>
    <property type="match status" value="1"/>
</dbReference>
<keyword evidence="4 9" id="KW-1003">Cell membrane</keyword>
<feature type="transmembrane region" description="Helical" evidence="9">
    <location>
        <begin position="252"/>
        <end position="271"/>
    </location>
</feature>
<dbReference type="AlphaFoldDB" id="A0A2H1JGG1"/>
<dbReference type="PANTHER" id="PTHR30330:SF1">
    <property type="entry name" value="AMINO-ACID CARRIER PROTEIN ALST"/>
    <property type="match status" value="1"/>
</dbReference>
<dbReference type="PANTHER" id="PTHR30330">
    <property type="entry name" value="AGSS FAMILY TRANSPORTER, SODIUM-ALANINE"/>
    <property type="match status" value="1"/>
</dbReference>
<dbReference type="Proteomes" id="UP000234433">
    <property type="component" value="Unassembled WGS sequence"/>
</dbReference>
<dbReference type="PRINTS" id="PR00175">
    <property type="entry name" value="NAALASMPORT"/>
</dbReference>
<evidence type="ECO:0000313" key="12">
    <source>
        <dbReference type="Proteomes" id="UP000234433"/>
    </source>
</evidence>
<dbReference type="NCBIfam" id="TIGR00835">
    <property type="entry name" value="agcS"/>
    <property type="match status" value="1"/>
</dbReference>
<evidence type="ECO:0000256" key="10">
    <source>
        <dbReference type="SAM" id="MobiDB-lite"/>
    </source>
</evidence>